<keyword evidence="2" id="KW-1185">Reference proteome</keyword>
<organism evidence="1 2">
    <name type="scientific">Pleurodeles waltl</name>
    <name type="common">Iberian ribbed newt</name>
    <dbReference type="NCBI Taxonomy" id="8319"/>
    <lineage>
        <taxon>Eukaryota</taxon>
        <taxon>Metazoa</taxon>
        <taxon>Chordata</taxon>
        <taxon>Craniata</taxon>
        <taxon>Vertebrata</taxon>
        <taxon>Euteleostomi</taxon>
        <taxon>Amphibia</taxon>
        <taxon>Batrachia</taxon>
        <taxon>Caudata</taxon>
        <taxon>Salamandroidea</taxon>
        <taxon>Salamandridae</taxon>
        <taxon>Pleurodelinae</taxon>
        <taxon>Pleurodeles</taxon>
    </lineage>
</organism>
<dbReference type="Proteomes" id="UP001066276">
    <property type="component" value="Chromosome 3_1"/>
</dbReference>
<gene>
    <name evidence="1" type="ORF">NDU88_001742</name>
</gene>
<name>A0AAV7U9A6_PLEWA</name>
<evidence type="ECO:0000313" key="1">
    <source>
        <dbReference type="EMBL" id="KAJ1184946.1"/>
    </source>
</evidence>
<evidence type="ECO:0000313" key="2">
    <source>
        <dbReference type="Proteomes" id="UP001066276"/>
    </source>
</evidence>
<proteinExistence type="predicted"/>
<dbReference type="EMBL" id="JANPWB010000005">
    <property type="protein sequence ID" value="KAJ1184946.1"/>
    <property type="molecule type" value="Genomic_DNA"/>
</dbReference>
<dbReference type="AlphaFoldDB" id="A0AAV7U9A6"/>
<accession>A0AAV7U9A6</accession>
<protein>
    <submittedName>
        <fullName evidence="1">Uncharacterized protein</fullName>
    </submittedName>
</protein>
<reference evidence="1" key="1">
    <citation type="journal article" date="2022" name="bioRxiv">
        <title>Sequencing and chromosome-scale assembly of the giantPleurodeles waltlgenome.</title>
        <authorList>
            <person name="Brown T."/>
            <person name="Elewa A."/>
            <person name="Iarovenko S."/>
            <person name="Subramanian E."/>
            <person name="Araus A.J."/>
            <person name="Petzold A."/>
            <person name="Susuki M."/>
            <person name="Suzuki K.-i.T."/>
            <person name="Hayashi T."/>
            <person name="Toyoda A."/>
            <person name="Oliveira C."/>
            <person name="Osipova E."/>
            <person name="Leigh N.D."/>
            <person name="Simon A."/>
            <person name="Yun M.H."/>
        </authorList>
    </citation>
    <scope>NUCLEOTIDE SEQUENCE</scope>
    <source>
        <strain evidence="1">20211129_DDA</strain>
        <tissue evidence="1">Liver</tissue>
    </source>
</reference>
<comment type="caution">
    <text evidence="1">The sequence shown here is derived from an EMBL/GenBank/DDBJ whole genome shotgun (WGS) entry which is preliminary data.</text>
</comment>
<sequence length="79" mass="9108">MGNNFLISARALPKKRIRPGRQKTLFYLSRDKIGGEEEKTLLSQSLAEENKFGIGNRLTFRRNPEKDSEHRLLGGLVFY</sequence>